<protein>
    <submittedName>
        <fullName evidence="9">Sugar ABC transporter permease</fullName>
    </submittedName>
</protein>
<sequence length="289" mass="32303">MIYKDKKIIVLFLFPAILFLVGFLYIPFLMSVANSAYNITDLAGINKTFIGWGNYAELIRDVNIHTAIKNTFIMMILCVVFELGLGALFALFVDGIRRGAKFYRTVFFFPVVISATAIGLMFVLFYDYNIGLFNQLIMKFGGDKVLWMTEASAIYMIAIPTIWQYVGFYFVLVLTGISAIPEDIYESAYLDGITGIKKTIYITIPLIKGVLKSSLILVITGALKIFDLAWTIAPKGVPSGKSYLLGTYQYNMVYEAYRVGYGCAIAVLIVVLGLGISLLVNKFLKEEEL</sequence>
<comment type="subcellular location">
    <subcellularLocation>
        <location evidence="1 7">Cell membrane</location>
        <topology evidence="1 7">Multi-pass membrane protein</topology>
    </subcellularLocation>
</comment>
<dbReference type="PANTHER" id="PTHR30193:SF37">
    <property type="entry name" value="INNER MEMBRANE ABC TRANSPORTER PERMEASE PROTEIN YCJO"/>
    <property type="match status" value="1"/>
</dbReference>
<dbReference type="InterPro" id="IPR051393">
    <property type="entry name" value="ABC_transporter_permease"/>
</dbReference>
<evidence type="ECO:0000256" key="6">
    <source>
        <dbReference type="ARBA" id="ARBA00023136"/>
    </source>
</evidence>
<proteinExistence type="inferred from homology"/>
<keyword evidence="3" id="KW-1003">Cell membrane</keyword>
<organism evidence="9 10">
    <name type="scientific">Holtiella tumoricola</name>
    <dbReference type="NCBI Taxonomy" id="3018743"/>
    <lineage>
        <taxon>Bacteria</taxon>
        <taxon>Bacillati</taxon>
        <taxon>Bacillota</taxon>
        <taxon>Clostridia</taxon>
        <taxon>Lachnospirales</taxon>
        <taxon>Cellulosilyticaceae</taxon>
        <taxon>Holtiella</taxon>
    </lineage>
</organism>
<evidence type="ECO:0000259" key="8">
    <source>
        <dbReference type="PROSITE" id="PS50928"/>
    </source>
</evidence>
<evidence type="ECO:0000256" key="1">
    <source>
        <dbReference type="ARBA" id="ARBA00004651"/>
    </source>
</evidence>
<feature type="domain" description="ABC transmembrane type-1" evidence="8">
    <location>
        <begin position="68"/>
        <end position="280"/>
    </location>
</feature>
<feature type="transmembrane region" description="Helical" evidence="7">
    <location>
        <begin position="153"/>
        <end position="177"/>
    </location>
</feature>
<dbReference type="GO" id="GO:0005886">
    <property type="term" value="C:plasma membrane"/>
    <property type="evidence" value="ECO:0007669"/>
    <property type="project" value="UniProtKB-SubCell"/>
</dbReference>
<evidence type="ECO:0000256" key="5">
    <source>
        <dbReference type="ARBA" id="ARBA00022989"/>
    </source>
</evidence>
<evidence type="ECO:0000313" key="10">
    <source>
        <dbReference type="Proteomes" id="UP001169242"/>
    </source>
</evidence>
<evidence type="ECO:0000313" key="9">
    <source>
        <dbReference type="EMBL" id="MDA3734184.1"/>
    </source>
</evidence>
<dbReference type="PANTHER" id="PTHR30193">
    <property type="entry name" value="ABC TRANSPORTER PERMEASE PROTEIN"/>
    <property type="match status" value="1"/>
</dbReference>
<feature type="transmembrane region" description="Helical" evidence="7">
    <location>
        <begin position="72"/>
        <end position="93"/>
    </location>
</feature>
<keyword evidence="10" id="KW-1185">Reference proteome</keyword>
<comment type="similarity">
    <text evidence="7">Belongs to the binding-protein-dependent transport system permease family.</text>
</comment>
<feature type="transmembrane region" description="Helical" evidence="7">
    <location>
        <begin position="9"/>
        <end position="28"/>
    </location>
</feature>
<keyword evidence="4 7" id="KW-0812">Transmembrane</keyword>
<reference evidence="9" key="1">
    <citation type="journal article" date="2023" name="Int. J. Syst. Evol. Microbiol.">
        <title>&lt;i&gt;Holtiella tumoricola&lt;/i&gt; gen. nov. sp. nov., isolated from a human clinical sample.</title>
        <authorList>
            <person name="Allen-Vercoe E."/>
            <person name="Daigneault M.C."/>
            <person name="Vancuren S.J."/>
            <person name="Cochrane K."/>
            <person name="O'Neal L.L."/>
            <person name="Sankaranarayanan K."/>
            <person name="Lawson P.A."/>
        </authorList>
    </citation>
    <scope>NUCLEOTIDE SEQUENCE</scope>
    <source>
        <strain evidence="9">CC70A</strain>
    </source>
</reference>
<dbReference type="Gene3D" id="1.10.3720.10">
    <property type="entry name" value="MetI-like"/>
    <property type="match status" value="1"/>
</dbReference>
<evidence type="ECO:0000256" key="7">
    <source>
        <dbReference type="RuleBase" id="RU363032"/>
    </source>
</evidence>
<dbReference type="EMBL" id="JAQIFT010000074">
    <property type="protein sequence ID" value="MDA3734184.1"/>
    <property type="molecule type" value="Genomic_DNA"/>
</dbReference>
<evidence type="ECO:0000256" key="4">
    <source>
        <dbReference type="ARBA" id="ARBA00022692"/>
    </source>
</evidence>
<keyword evidence="2 7" id="KW-0813">Transport</keyword>
<dbReference type="Proteomes" id="UP001169242">
    <property type="component" value="Unassembled WGS sequence"/>
</dbReference>
<accession>A0AA42DWT9</accession>
<dbReference type="InterPro" id="IPR000515">
    <property type="entry name" value="MetI-like"/>
</dbReference>
<evidence type="ECO:0000256" key="2">
    <source>
        <dbReference type="ARBA" id="ARBA00022448"/>
    </source>
</evidence>
<dbReference type="SUPFAM" id="SSF161098">
    <property type="entry name" value="MetI-like"/>
    <property type="match status" value="1"/>
</dbReference>
<dbReference type="PROSITE" id="PS50928">
    <property type="entry name" value="ABC_TM1"/>
    <property type="match status" value="1"/>
</dbReference>
<feature type="transmembrane region" description="Helical" evidence="7">
    <location>
        <begin position="105"/>
        <end position="126"/>
    </location>
</feature>
<dbReference type="RefSeq" id="WP_271013785.1">
    <property type="nucleotide sequence ID" value="NZ_JAQIFT010000074.1"/>
</dbReference>
<name>A0AA42DWT9_9FIRM</name>
<dbReference type="AlphaFoldDB" id="A0AA42DWT9"/>
<dbReference type="InterPro" id="IPR035906">
    <property type="entry name" value="MetI-like_sf"/>
</dbReference>
<dbReference type="GO" id="GO:0055085">
    <property type="term" value="P:transmembrane transport"/>
    <property type="evidence" value="ECO:0007669"/>
    <property type="project" value="InterPro"/>
</dbReference>
<keyword evidence="6 7" id="KW-0472">Membrane</keyword>
<dbReference type="Pfam" id="PF00528">
    <property type="entry name" value="BPD_transp_1"/>
    <property type="match status" value="1"/>
</dbReference>
<feature type="transmembrane region" description="Helical" evidence="7">
    <location>
        <begin position="259"/>
        <end position="280"/>
    </location>
</feature>
<comment type="caution">
    <text evidence="9">The sequence shown here is derived from an EMBL/GenBank/DDBJ whole genome shotgun (WGS) entry which is preliminary data.</text>
</comment>
<gene>
    <name evidence="9" type="ORF">PBV87_22175</name>
</gene>
<dbReference type="CDD" id="cd06261">
    <property type="entry name" value="TM_PBP2"/>
    <property type="match status" value="1"/>
</dbReference>
<keyword evidence="5 7" id="KW-1133">Transmembrane helix</keyword>
<evidence type="ECO:0000256" key="3">
    <source>
        <dbReference type="ARBA" id="ARBA00022475"/>
    </source>
</evidence>